<keyword evidence="3 9" id="KW-0479">Metal-binding</keyword>
<protein>
    <recommendedName>
        <fullName evidence="1 9">Coproheme decarboxylase</fullName>
        <ecNumber evidence="8 9">1.3.98.5</ecNumber>
    </recommendedName>
    <alternativeName>
        <fullName evidence="5 9">Coproheme III oxidative decarboxylase</fullName>
    </alternativeName>
    <alternativeName>
        <fullName evidence="6 9">Hydrogen peroxide-dependent heme synthase</fullName>
    </alternativeName>
</protein>
<sequence length="228" mass="25597">MSNENEQEAFGYALFAVFRRNPASAQPADDSAGAAELERAAAAVEASGVTIRGWYDTSGLKADSDLMVWLHGPDAQAIQAALRELRRAAPIARLLPTWNAMGVHRTAEFNRAHVPGFLRGETARGWLTLYPFVRDAEWYLMPDEDRARMLADHGRKGATHTSVVANTISAFALGDYEWLLPMESDELTDLVDLMRHLRATEARRHMREETPFYTGRRIELSEVLDVLR</sequence>
<keyword evidence="9" id="KW-0560">Oxidoreductase</keyword>
<dbReference type="RefSeq" id="WP_187556110.1">
    <property type="nucleotide sequence ID" value="NZ_CP060716.1"/>
</dbReference>
<comment type="similarity">
    <text evidence="9">Belongs to the ChdC family. Type 2 subfamily.</text>
</comment>
<comment type="catalytic activity">
    <reaction evidence="7">
        <text>Fe-coproporphyrin III + 2 H2O2 + 2 H(+) = heme b + 2 CO2 + 4 H2O</text>
        <dbReference type="Rhea" id="RHEA:56516"/>
        <dbReference type="ChEBI" id="CHEBI:15377"/>
        <dbReference type="ChEBI" id="CHEBI:15378"/>
        <dbReference type="ChEBI" id="CHEBI:16240"/>
        <dbReference type="ChEBI" id="CHEBI:16526"/>
        <dbReference type="ChEBI" id="CHEBI:60344"/>
        <dbReference type="ChEBI" id="CHEBI:68438"/>
        <dbReference type="EC" id="1.3.98.5"/>
    </reaction>
    <physiologicalReaction direction="left-to-right" evidence="7">
        <dbReference type="Rhea" id="RHEA:56517"/>
    </physiologicalReaction>
</comment>
<dbReference type="Proteomes" id="UP000515934">
    <property type="component" value="Chromosome"/>
</dbReference>
<dbReference type="Gene3D" id="3.30.70.1030">
    <property type="entry name" value="Apc35880, domain 1"/>
    <property type="match status" value="2"/>
</dbReference>
<evidence type="ECO:0000256" key="8">
    <source>
        <dbReference type="ARBA" id="ARBA00050019"/>
    </source>
</evidence>
<evidence type="ECO:0000256" key="4">
    <source>
        <dbReference type="ARBA" id="ARBA00023004"/>
    </source>
</evidence>
<evidence type="ECO:0000313" key="11">
    <source>
        <dbReference type="Proteomes" id="UP000515934"/>
    </source>
</evidence>
<comment type="catalytic activity">
    <reaction evidence="9">
        <text>Fe-coproporphyrin III + H2O2 + H(+) = harderoheme III + CO2 + 2 H2O</text>
        <dbReference type="Rhea" id="RHEA:57940"/>
        <dbReference type="ChEBI" id="CHEBI:15377"/>
        <dbReference type="ChEBI" id="CHEBI:15378"/>
        <dbReference type="ChEBI" id="CHEBI:16240"/>
        <dbReference type="ChEBI" id="CHEBI:16526"/>
        <dbReference type="ChEBI" id="CHEBI:68438"/>
        <dbReference type="ChEBI" id="CHEBI:142463"/>
    </reaction>
</comment>
<dbReference type="InterPro" id="IPR011008">
    <property type="entry name" value="Dimeric_a/b-barrel"/>
</dbReference>
<evidence type="ECO:0000256" key="2">
    <source>
        <dbReference type="ARBA" id="ARBA00022617"/>
    </source>
</evidence>
<dbReference type="KEGG" id="ldn:H9L06_04955"/>
<organism evidence="10 11">
    <name type="scientific">Leucobacter denitrificans</name>
    <dbReference type="NCBI Taxonomy" id="683042"/>
    <lineage>
        <taxon>Bacteria</taxon>
        <taxon>Bacillati</taxon>
        <taxon>Actinomycetota</taxon>
        <taxon>Actinomycetes</taxon>
        <taxon>Micrococcales</taxon>
        <taxon>Microbacteriaceae</taxon>
        <taxon>Leucobacter</taxon>
    </lineage>
</organism>
<comment type="pathway">
    <text evidence="9">Porphyrin-containing compound metabolism; protoheme biosynthesis.</text>
</comment>
<dbReference type="SUPFAM" id="SSF54909">
    <property type="entry name" value="Dimeric alpha+beta barrel"/>
    <property type="match status" value="1"/>
</dbReference>
<evidence type="ECO:0000256" key="9">
    <source>
        <dbReference type="HAMAP-Rule" id="MF_02244"/>
    </source>
</evidence>
<dbReference type="GO" id="GO:0006785">
    <property type="term" value="P:heme B biosynthetic process"/>
    <property type="evidence" value="ECO:0007669"/>
    <property type="project" value="UniProtKB-UniRule"/>
</dbReference>
<dbReference type="EC" id="1.3.98.5" evidence="8 9"/>
<comment type="catalytic activity">
    <reaction evidence="9">
        <text>harderoheme III + H2O2 + H(+) = heme b + CO2 + 2 H2O</text>
        <dbReference type="Rhea" id="RHEA:57944"/>
        <dbReference type="ChEBI" id="CHEBI:15377"/>
        <dbReference type="ChEBI" id="CHEBI:15378"/>
        <dbReference type="ChEBI" id="CHEBI:16240"/>
        <dbReference type="ChEBI" id="CHEBI:16526"/>
        <dbReference type="ChEBI" id="CHEBI:60344"/>
        <dbReference type="ChEBI" id="CHEBI:142463"/>
    </reaction>
</comment>
<dbReference type="GO" id="GO:0020037">
    <property type="term" value="F:heme binding"/>
    <property type="evidence" value="ECO:0007669"/>
    <property type="project" value="InterPro"/>
</dbReference>
<evidence type="ECO:0000256" key="6">
    <source>
        <dbReference type="ARBA" id="ARBA00030236"/>
    </source>
</evidence>
<reference evidence="10 11" key="1">
    <citation type="submission" date="2020-08" db="EMBL/GenBank/DDBJ databases">
        <title>Genome sequence of Leucobacter denitrificans KACC 14055T.</title>
        <authorList>
            <person name="Hyun D.-W."/>
            <person name="Bae J.-W."/>
        </authorList>
    </citation>
    <scope>NUCLEOTIDE SEQUENCE [LARGE SCALE GENOMIC DNA]</scope>
    <source>
        <strain evidence="10 11">KACC 14055</strain>
    </source>
</reference>
<comment type="function">
    <text evidence="9">Involved in coproporphyrin-dependent heme b biosynthesis. Catalyzes the decarboxylation of Fe-coproporphyrin III (coproheme) to heme b (protoheme IX), the last step of the pathway. The reaction occurs in a stepwise manner with a three-propionate intermediate.</text>
</comment>
<dbReference type="AlphaFoldDB" id="A0A7G9S727"/>
<accession>A0A7G9S727</accession>
<name>A0A7G9S727_9MICO</name>
<keyword evidence="9" id="KW-0350">Heme biosynthesis</keyword>
<dbReference type="InterPro" id="IPR010644">
    <property type="entry name" value="ChdC/CLD"/>
</dbReference>
<dbReference type="GO" id="GO:0046872">
    <property type="term" value="F:metal ion binding"/>
    <property type="evidence" value="ECO:0007669"/>
    <property type="project" value="UniProtKB-KW"/>
</dbReference>
<evidence type="ECO:0000256" key="3">
    <source>
        <dbReference type="ARBA" id="ARBA00022723"/>
    </source>
</evidence>
<proteinExistence type="inferred from homology"/>
<evidence type="ECO:0000256" key="1">
    <source>
        <dbReference type="ARBA" id="ARBA00014413"/>
    </source>
</evidence>
<evidence type="ECO:0000313" key="10">
    <source>
        <dbReference type="EMBL" id="QNN63652.1"/>
    </source>
</evidence>
<dbReference type="GO" id="GO:0016634">
    <property type="term" value="F:oxidoreductase activity, acting on the CH-CH group of donors, oxygen as acceptor"/>
    <property type="evidence" value="ECO:0007669"/>
    <property type="project" value="UniProtKB-UniRule"/>
</dbReference>
<gene>
    <name evidence="9" type="primary">chdC</name>
    <name evidence="10" type="ORF">H9L06_04955</name>
</gene>
<evidence type="ECO:0000256" key="7">
    <source>
        <dbReference type="ARBA" id="ARBA00049896"/>
    </source>
</evidence>
<keyword evidence="4 9" id="KW-0408">Iron</keyword>
<feature type="binding site" description="axial binding residue" evidence="9">
    <location>
        <position position="153"/>
    </location>
    <ligand>
        <name>Fe-coproporphyrin III</name>
        <dbReference type="ChEBI" id="CHEBI:68438"/>
    </ligand>
    <ligandPart>
        <name>Fe</name>
        <dbReference type="ChEBI" id="CHEBI:18248"/>
    </ligandPart>
</feature>
<comment type="cofactor">
    <cofactor evidence="9">
        <name>Fe-coproporphyrin III</name>
        <dbReference type="ChEBI" id="CHEBI:68438"/>
    </cofactor>
    <text evidence="9">Fe-coproporphyrin III acts as both substrate and redox cofactor.</text>
</comment>
<evidence type="ECO:0000256" key="5">
    <source>
        <dbReference type="ARBA" id="ARBA00029882"/>
    </source>
</evidence>
<feature type="active site" evidence="9">
    <location>
        <position position="130"/>
    </location>
</feature>
<dbReference type="NCBIfam" id="NF042928">
    <property type="entry name" value="HemQ_actino"/>
    <property type="match status" value="1"/>
</dbReference>
<keyword evidence="2 9" id="KW-0349">Heme</keyword>
<dbReference type="PANTHER" id="PTHR36843:SF1">
    <property type="entry name" value="COPROHEME DECARBOXYLASE"/>
    <property type="match status" value="1"/>
</dbReference>
<dbReference type="HAMAP" id="MF_02244">
    <property type="entry name" value="Coproheme_decarbox_2"/>
    <property type="match status" value="1"/>
</dbReference>
<dbReference type="PANTHER" id="PTHR36843">
    <property type="entry name" value="HEME-DEPENDENT PEROXIDASE YWFI-RELATED"/>
    <property type="match status" value="1"/>
</dbReference>
<dbReference type="Pfam" id="PF06778">
    <property type="entry name" value="Chlor_dismutase"/>
    <property type="match status" value="1"/>
</dbReference>
<keyword evidence="11" id="KW-1185">Reference proteome</keyword>
<dbReference type="EMBL" id="CP060716">
    <property type="protein sequence ID" value="QNN63652.1"/>
    <property type="molecule type" value="Genomic_DNA"/>
</dbReference>